<keyword evidence="1" id="KW-1133">Transmembrane helix</keyword>
<gene>
    <name evidence="2" type="ORF">KDAU_07590</name>
</gene>
<evidence type="ECO:0000313" key="3">
    <source>
        <dbReference type="Proteomes" id="UP000287224"/>
    </source>
</evidence>
<organism evidence="2 3">
    <name type="scientific">Dictyobacter aurantiacus</name>
    <dbReference type="NCBI Taxonomy" id="1936993"/>
    <lineage>
        <taxon>Bacteria</taxon>
        <taxon>Bacillati</taxon>
        <taxon>Chloroflexota</taxon>
        <taxon>Ktedonobacteria</taxon>
        <taxon>Ktedonobacterales</taxon>
        <taxon>Dictyobacteraceae</taxon>
        <taxon>Dictyobacter</taxon>
    </lineage>
</organism>
<sequence>MYQTFLTRWPIIMLFVGELFMVATLGTPKTQGTKNIRKHGWNNIGAAQVLAA</sequence>
<dbReference type="EMBL" id="BIFQ01000001">
    <property type="protein sequence ID" value="GCE03430.1"/>
    <property type="molecule type" value="Genomic_DNA"/>
</dbReference>
<keyword evidence="3" id="KW-1185">Reference proteome</keyword>
<feature type="transmembrane region" description="Helical" evidence="1">
    <location>
        <begin position="6"/>
        <end position="27"/>
    </location>
</feature>
<keyword evidence="1" id="KW-0472">Membrane</keyword>
<dbReference type="AlphaFoldDB" id="A0A401Z988"/>
<evidence type="ECO:0000256" key="1">
    <source>
        <dbReference type="SAM" id="Phobius"/>
    </source>
</evidence>
<keyword evidence="1" id="KW-0812">Transmembrane</keyword>
<name>A0A401Z988_9CHLR</name>
<reference evidence="3" key="1">
    <citation type="submission" date="2018-12" db="EMBL/GenBank/DDBJ databases">
        <title>Tengunoibacter tsumagoiensis gen. nov., sp. nov., Dictyobacter kobayashii sp. nov., D. alpinus sp. nov., and D. joshuensis sp. nov. and description of Dictyobacteraceae fam. nov. within the order Ktedonobacterales isolated from Tengu-no-mugimeshi.</title>
        <authorList>
            <person name="Wang C.M."/>
            <person name="Zheng Y."/>
            <person name="Sakai Y."/>
            <person name="Toyoda A."/>
            <person name="Minakuchi Y."/>
            <person name="Abe K."/>
            <person name="Yokota A."/>
            <person name="Yabe S."/>
        </authorList>
    </citation>
    <scope>NUCLEOTIDE SEQUENCE [LARGE SCALE GENOMIC DNA]</scope>
    <source>
        <strain evidence="3">S-27</strain>
    </source>
</reference>
<evidence type="ECO:0000313" key="2">
    <source>
        <dbReference type="EMBL" id="GCE03430.1"/>
    </source>
</evidence>
<proteinExistence type="predicted"/>
<dbReference type="Proteomes" id="UP000287224">
    <property type="component" value="Unassembled WGS sequence"/>
</dbReference>
<protein>
    <submittedName>
        <fullName evidence="2">Uncharacterized protein</fullName>
    </submittedName>
</protein>
<accession>A0A401Z988</accession>
<comment type="caution">
    <text evidence="2">The sequence shown here is derived from an EMBL/GenBank/DDBJ whole genome shotgun (WGS) entry which is preliminary data.</text>
</comment>